<evidence type="ECO:0000259" key="1">
    <source>
        <dbReference type="Pfam" id="PF03358"/>
    </source>
</evidence>
<sequence>MTLSILALSGSLRSASTNTAVLRTAIELAPDDVDIVLHDLRDLPFYDGDLEDAGVPESVEALRTALEDADALLIATPEYNWSVPAVLKNAIDWASRGPDSPLEQLPTAVISAAGGSGGRRAQAHLREVFAHNDVDLLDQQVMIPRARAHIEDGRLVGEPHRTEVESLIATLVDHATRVGSRSAA</sequence>
<evidence type="ECO:0000313" key="2">
    <source>
        <dbReference type="EMBL" id="AXV06796.1"/>
    </source>
</evidence>
<evidence type="ECO:0000313" key="3">
    <source>
        <dbReference type="Proteomes" id="UP000264006"/>
    </source>
</evidence>
<dbReference type="EMBL" id="CP031165">
    <property type="protein sequence ID" value="AXV06796.1"/>
    <property type="molecule type" value="Genomic_DNA"/>
</dbReference>
<dbReference type="GO" id="GO:0005829">
    <property type="term" value="C:cytosol"/>
    <property type="evidence" value="ECO:0007669"/>
    <property type="project" value="TreeGrafter"/>
</dbReference>
<protein>
    <submittedName>
        <fullName evidence="2">NADPH:quinone oxidoreductase</fullName>
    </submittedName>
</protein>
<dbReference type="GO" id="GO:0016491">
    <property type="term" value="F:oxidoreductase activity"/>
    <property type="evidence" value="ECO:0007669"/>
    <property type="project" value="InterPro"/>
</dbReference>
<dbReference type="GO" id="GO:0010181">
    <property type="term" value="F:FMN binding"/>
    <property type="evidence" value="ECO:0007669"/>
    <property type="project" value="TreeGrafter"/>
</dbReference>
<dbReference type="OrthoDB" id="9812295at2"/>
<keyword evidence="3" id="KW-1185">Reference proteome</keyword>
<reference evidence="2 3" key="1">
    <citation type="submission" date="2018-09" db="EMBL/GenBank/DDBJ databases">
        <title>Complete genome sequence of Euzebya sp. DY32-46 isolated from seawater of Pacific Ocean.</title>
        <authorList>
            <person name="Xu L."/>
            <person name="Wu Y.-H."/>
            <person name="Xu X.-W."/>
        </authorList>
    </citation>
    <scope>NUCLEOTIDE SEQUENCE [LARGE SCALE GENOMIC DNA]</scope>
    <source>
        <strain evidence="2 3">DY32-46</strain>
    </source>
</reference>
<name>A0A346XX49_9ACTN</name>
<organism evidence="2 3">
    <name type="scientific">Euzebya pacifica</name>
    <dbReference type="NCBI Taxonomy" id="1608957"/>
    <lineage>
        <taxon>Bacteria</taxon>
        <taxon>Bacillati</taxon>
        <taxon>Actinomycetota</taxon>
        <taxon>Nitriliruptoria</taxon>
        <taxon>Euzebyales</taxon>
    </lineage>
</organism>
<dbReference type="InterPro" id="IPR050712">
    <property type="entry name" value="NAD(P)H-dep_reductase"/>
</dbReference>
<feature type="domain" description="NADPH-dependent FMN reductase-like" evidence="1">
    <location>
        <begin position="4"/>
        <end position="146"/>
    </location>
</feature>
<dbReference type="InterPro" id="IPR005025">
    <property type="entry name" value="FMN_Rdtase-like_dom"/>
</dbReference>
<dbReference type="SUPFAM" id="SSF52218">
    <property type="entry name" value="Flavoproteins"/>
    <property type="match status" value="1"/>
</dbReference>
<dbReference type="PANTHER" id="PTHR30543">
    <property type="entry name" value="CHROMATE REDUCTASE"/>
    <property type="match status" value="1"/>
</dbReference>
<dbReference type="AlphaFoldDB" id="A0A346XX49"/>
<accession>A0A346XX49</accession>
<proteinExistence type="predicted"/>
<dbReference type="PANTHER" id="PTHR30543:SF21">
    <property type="entry name" value="NAD(P)H-DEPENDENT FMN REDUCTASE LOT6"/>
    <property type="match status" value="1"/>
</dbReference>
<dbReference type="Pfam" id="PF03358">
    <property type="entry name" value="FMN_red"/>
    <property type="match status" value="1"/>
</dbReference>
<dbReference type="Proteomes" id="UP000264006">
    <property type="component" value="Chromosome"/>
</dbReference>
<dbReference type="RefSeq" id="WP_114591391.1">
    <property type="nucleotide sequence ID" value="NZ_CP031165.1"/>
</dbReference>
<dbReference type="InterPro" id="IPR029039">
    <property type="entry name" value="Flavoprotein-like_sf"/>
</dbReference>
<dbReference type="Gene3D" id="3.40.50.360">
    <property type="match status" value="1"/>
</dbReference>
<dbReference type="KEGG" id="euz:DVS28_a2113"/>
<gene>
    <name evidence="2" type="ORF">DVS28_a2113</name>
</gene>